<dbReference type="GO" id="GO:0016020">
    <property type="term" value="C:membrane"/>
    <property type="evidence" value="ECO:0007669"/>
    <property type="project" value="UniProtKB-SubCell"/>
</dbReference>
<accession>A0A8J2HZC4</accession>
<sequence>MVLARVANFFTNGDSTTDLTDGSRRNVANTVQAVELRMEDTKWGAMEEEVDEEAARPPYLHAMLAGGIGGTTGDMLMHSLDTVKTRQQGDPHMPPKYTSMGNTYYTIWRQEGFRKGLYGGVQPAFLGSFAGTVCFFGAYEWTKRTMLDYGVAPSVAYFSAGLLADLAAAPAYVPSEVLKTRLQLQGRYNNPYFNSGYNYRSTMDAARTIVRTEGYSALFHGYKATLWRDLPFSALQFAFYEEERGWAKKYIGSNNIGLPLEIATAATAGGMAGVITTPLDVVKTRIQTQHNGPSPACPIAPKASLSPAAASKHSISSQTTKPSSTQSRPISTSSPSTTLKAHGAATLDTSSVMTGLKIIYKTEGIAGWFRGVGPRAVWTSVQSGTMLVLYQTLLRYFEQHPLSGSEDV</sequence>
<feature type="repeat" description="Solcar" evidence="9">
    <location>
        <begin position="152"/>
        <end position="246"/>
    </location>
</feature>
<keyword evidence="4 9" id="KW-0812">Transmembrane</keyword>
<comment type="caution">
    <text evidence="12">The sequence shown here is derived from an EMBL/GenBank/DDBJ whole genome shotgun (WGS) entry which is preliminary data.</text>
</comment>
<comment type="similarity">
    <text evidence="2 10">Belongs to the mitochondrial carrier (TC 2.A.29) family.</text>
</comment>
<evidence type="ECO:0000256" key="8">
    <source>
        <dbReference type="ARBA" id="ARBA00023136"/>
    </source>
</evidence>
<keyword evidence="5" id="KW-0677">Repeat</keyword>
<reference evidence="12" key="1">
    <citation type="submission" date="2021-05" db="EMBL/GenBank/DDBJ databases">
        <authorList>
            <person name="Stam R."/>
        </authorList>
    </citation>
    <scope>NUCLEOTIDE SEQUENCE</scope>
    <source>
        <strain evidence="12">CS162</strain>
    </source>
</reference>
<evidence type="ECO:0000256" key="2">
    <source>
        <dbReference type="ARBA" id="ARBA00006375"/>
    </source>
</evidence>
<evidence type="ECO:0000256" key="4">
    <source>
        <dbReference type="ARBA" id="ARBA00022692"/>
    </source>
</evidence>
<dbReference type="Gene3D" id="1.50.40.10">
    <property type="entry name" value="Mitochondrial carrier domain"/>
    <property type="match status" value="2"/>
</dbReference>
<dbReference type="AlphaFoldDB" id="A0A8J2HZC4"/>
<dbReference type="InterPro" id="IPR018108">
    <property type="entry name" value="MCP_transmembrane"/>
</dbReference>
<evidence type="ECO:0000256" key="3">
    <source>
        <dbReference type="ARBA" id="ARBA00022448"/>
    </source>
</evidence>
<organism evidence="12 13">
    <name type="scientific">Alternaria atra</name>
    <dbReference type="NCBI Taxonomy" id="119953"/>
    <lineage>
        <taxon>Eukaryota</taxon>
        <taxon>Fungi</taxon>
        <taxon>Dikarya</taxon>
        <taxon>Ascomycota</taxon>
        <taxon>Pezizomycotina</taxon>
        <taxon>Dothideomycetes</taxon>
        <taxon>Pleosporomycetidae</taxon>
        <taxon>Pleosporales</taxon>
        <taxon>Pleosporineae</taxon>
        <taxon>Pleosporaceae</taxon>
        <taxon>Alternaria</taxon>
        <taxon>Alternaria sect. Ulocladioides</taxon>
    </lineage>
</organism>
<dbReference type="EMBL" id="CAJRGZ010000016">
    <property type="protein sequence ID" value="CAG5154076.1"/>
    <property type="molecule type" value="Genomic_DNA"/>
</dbReference>
<keyword evidence="6" id="KW-0496">Mitochondrion</keyword>
<dbReference type="InterPro" id="IPR023395">
    <property type="entry name" value="MCP_dom_sf"/>
</dbReference>
<evidence type="ECO:0000256" key="7">
    <source>
        <dbReference type="ARBA" id="ARBA00022989"/>
    </source>
</evidence>
<evidence type="ECO:0000313" key="13">
    <source>
        <dbReference type="Proteomes" id="UP000676310"/>
    </source>
</evidence>
<evidence type="ECO:0000313" key="12">
    <source>
        <dbReference type="EMBL" id="CAG5154076.1"/>
    </source>
</evidence>
<feature type="repeat" description="Solcar" evidence="9">
    <location>
        <begin position="256"/>
        <end position="396"/>
    </location>
</feature>
<comment type="subcellular location">
    <subcellularLocation>
        <location evidence="1">Membrane</location>
        <topology evidence="1">Multi-pass membrane protein</topology>
    </subcellularLocation>
</comment>
<dbReference type="OrthoDB" id="415315at2759"/>
<keyword evidence="7" id="KW-1133">Transmembrane helix</keyword>
<keyword evidence="13" id="KW-1185">Reference proteome</keyword>
<dbReference type="Proteomes" id="UP000676310">
    <property type="component" value="Unassembled WGS sequence"/>
</dbReference>
<keyword evidence="6" id="KW-0999">Mitochondrion inner membrane</keyword>
<gene>
    <name evidence="12" type="ORF">ALTATR162_LOCUS3455</name>
</gene>
<dbReference type="PANTHER" id="PTHR45667">
    <property type="entry name" value="S-ADENOSYLMETHIONINE MITOCHONDRIAL CARRIER PROTEIN"/>
    <property type="match status" value="1"/>
</dbReference>
<dbReference type="PROSITE" id="PS50920">
    <property type="entry name" value="SOLCAR"/>
    <property type="match status" value="3"/>
</dbReference>
<protein>
    <recommendedName>
        <fullName evidence="14">Mitochondrial carrier</fullName>
    </recommendedName>
</protein>
<keyword evidence="8 9" id="KW-0472">Membrane</keyword>
<feature type="region of interest" description="Disordered" evidence="11">
    <location>
        <begin position="310"/>
        <end position="342"/>
    </location>
</feature>
<feature type="repeat" description="Solcar" evidence="9">
    <location>
        <begin position="57"/>
        <end position="145"/>
    </location>
</feature>
<feature type="compositionally biased region" description="Low complexity" evidence="11">
    <location>
        <begin position="310"/>
        <end position="338"/>
    </location>
</feature>
<evidence type="ECO:0000256" key="6">
    <source>
        <dbReference type="ARBA" id="ARBA00022792"/>
    </source>
</evidence>
<evidence type="ECO:0000256" key="1">
    <source>
        <dbReference type="ARBA" id="ARBA00004141"/>
    </source>
</evidence>
<dbReference type="GeneID" id="67015013"/>
<dbReference type="RefSeq" id="XP_043166996.1">
    <property type="nucleotide sequence ID" value="XM_043311061.1"/>
</dbReference>
<dbReference type="SUPFAM" id="SSF103506">
    <property type="entry name" value="Mitochondrial carrier"/>
    <property type="match status" value="1"/>
</dbReference>
<keyword evidence="3 10" id="KW-0813">Transport</keyword>
<name>A0A8J2HZC4_9PLEO</name>
<dbReference type="FunFam" id="1.50.40.10:FF:000095">
    <property type="entry name" value="Mitochondrial carrier protein"/>
    <property type="match status" value="1"/>
</dbReference>
<proteinExistence type="inferred from homology"/>
<evidence type="ECO:0000256" key="9">
    <source>
        <dbReference type="PROSITE-ProRule" id="PRU00282"/>
    </source>
</evidence>
<evidence type="ECO:0008006" key="14">
    <source>
        <dbReference type="Google" id="ProtNLM"/>
    </source>
</evidence>
<evidence type="ECO:0000256" key="11">
    <source>
        <dbReference type="SAM" id="MobiDB-lite"/>
    </source>
</evidence>
<evidence type="ECO:0000256" key="10">
    <source>
        <dbReference type="RuleBase" id="RU000488"/>
    </source>
</evidence>
<dbReference type="Pfam" id="PF00153">
    <property type="entry name" value="Mito_carr"/>
    <property type="match status" value="4"/>
</dbReference>
<evidence type="ECO:0000256" key="5">
    <source>
        <dbReference type="ARBA" id="ARBA00022737"/>
    </source>
</evidence>